<evidence type="ECO:0000256" key="5">
    <source>
        <dbReference type="ARBA" id="ARBA00022723"/>
    </source>
</evidence>
<dbReference type="GO" id="GO:0005739">
    <property type="term" value="C:mitochondrion"/>
    <property type="evidence" value="ECO:0007669"/>
    <property type="project" value="TreeGrafter"/>
</dbReference>
<dbReference type="InterPro" id="IPR058549">
    <property type="entry name" value="MeMalonylCoA_mutase_a/b_site"/>
</dbReference>
<comment type="similarity">
    <text evidence="2">Belongs to the methylmalonyl-CoA mutase family.</text>
</comment>
<dbReference type="PANTHER" id="PTHR48101:SF4">
    <property type="entry name" value="METHYLMALONYL-COA MUTASE, MITOCHONDRIAL"/>
    <property type="match status" value="1"/>
</dbReference>
<dbReference type="InterPro" id="IPR006099">
    <property type="entry name" value="MeMalonylCoA_mutase_a/b_cat"/>
</dbReference>
<proteinExistence type="inferred from homology"/>
<dbReference type="CDD" id="cd03679">
    <property type="entry name" value="MM_CoA_mutase_alpha_like"/>
    <property type="match status" value="1"/>
</dbReference>
<evidence type="ECO:0000256" key="4">
    <source>
        <dbReference type="ARBA" id="ARBA00022628"/>
    </source>
</evidence>
<evidence type="ECO:0000256" key="2">
    <source>
        <dbReference type="ARBA" id="ARBA00008465"/>
    </source>
</evidence>
<keyword evidence="4" id="KW-0846">Cobalamin</keyword>
<dbReference type="FunFam" id="3.20.20.240:FF:000001">
    <property type="entry name" value="Probable methylmalonyl-coa mutase"/>
    <property type="match status" value="1"/>
</dbReference>
<evidence type="ECO:0000256" key="3">
    <source>
        <dbReference type="ARBA" id="ARBA00012398"/>
    </source>
</evidence>
<dbReference type="PROSITE" id="PS00544">
    <property type="entry name" value="METMALONYL_COA_MUTASE"/>
    <property type="match status" value="1"/>
</dbReference>
<evidence type="ECO:0000256" key="7">
    <source>
        <dbReference type="ARBA" id="ARBA00023285"/>
    </source>
</evidence>
<name>A0A914QDX8_9BILA</name>
<organism evidence="9 10">
    <name type="scientific">Panagrolaimus davidi</name>
    <dbReference type="NCBI Taxonomy" id="227884"/>
    <lineage>
        <taxon>Eukaryota</taxon>
        <taxon>Metazoa</taxon>
        <taxon>Ecdysozoa</taxon>
        <taxon>Nematoda</taxon>
        <taxon>Chromadorea</taxon>
        <taxon>Rhabditida</taxon>
        <taxon>Tylenchina</taxon>
        <taxon>Panagrolaimomorpha</taxon>
        <taxon>Panagrolaimoidea</taxon>
        <taxon>Panagrolaimidae</taxon>
        <taxon>Panagrolaimus</taxon>
    </lineage>
</organism>
<dbReference type="GO" id="GO:0019678">
    <property type="term" value="P:propionate metabolic process, methylmalonyl pathway"/>
    <property type="evidence" value="ECO:0007669"/>
    <property type="project" value="TreeGrafter"/>
</dbReference>
<dbReference type="Proteomes" id="UP000887578">
    <property type="component" value="Unplaced"/>
</dbReference>
<feature type="domain" description="Methylmalonyl-CoA mutase alpha/beta chain catalytic" evidence="8">
    <location>
        <begin position="242"/>
        <end position="676"/>
    </location>
</feature>
<dbReference type="GO" id="GO:0046872">
    <property type="term" value="F:metal ion binding"/>
    <property type="evidence" value="ECO:0007669"/>
    <property type="project" value="UniProtKB-KW"/>
</dbReference>
<dbReference type="EC" id="5.4.99.2" evidence="3"/>
<dbReference type="InterPro" id="IPR016176">
    <property type="entry name" value="Cbl-dep_enz_cat"/>
</dbReference>
<dbReference type="InterPro" id="IPR006098">
    <property type="entry name" value="MMCoA_mutase_a_cat"/>
</dbReference>
<dbReference type="GO" id="GO:0004494">
    <property type="term" value="F:methylmalonyl-CoA mutase activity"/>
    <property type="evidence" value="ECO:0007669"/>
    <property type="project" value="InterPro"/>
</dbReference>
<evidence type="ECO:0000256" key="6">
    <source>
        <dbReference type="ARBA" id="ARBA00023235"/>
    </source>
</evidence>
<dbReference type="AlphaFoldDB" id="A0A914QDX8"/>
<dbReference type="Pfam" id="PF01642">
    <property type="entry name" value="MM_CoA_mutase"/>
    <property type="match status" value="1"/>
</dbReference>
<dbReference type="SUPFAM" id="SSF51703">
    <property type="entry name" value="Cobalamin (vitamin B12)-dependent enzymes"/>
    <property type="match status" value="1"/>
</dbReference>
<keyword evidence="5" id="KW-0479">Metal-binding</keyword>
<protein>
    <recommendedName>
        <fullName evidence="3">methylmalonyl-CoA mutase</fullName>
        <ecNumber evidence="3">5.4.99.2</ecNumber>
    </recommendedName>
</protein>
<evidence type="ECO:0000259" key="8">
    <source>
        <dbReference type="Pfam" id="PF01642"/>
    </source>
</evidence>
<accession>A0A914QDX8</accession>
<keyword evidence="9" id="KW-1185">Reference proteome</keyword>
<evidence type="ECO:0000313" key="10">
    <source>
        <dbReference type="WBParaSite" id="PDA_v2.g25392.t1"/>
    </source>
</evidence>
<evidence type="ECO:0000313" key="9">
    <source>
        <dbReference type="Proteomes" id="UP000887578"/>
    </source>
</evidence>
<keyword evidence="7" id="KW-0170">Cobalt</keyword>
<evidence type="ECO:0000256" key="1">
    <source>
        <dbReference type="ARBA" id="ARBA00001922"/>
    </source>
</evidence>
<dbReference type="Gene3D" id="3.20.20.240">
    <property type="entry name" value="Methylmalonyl-CoA mutase"/>
    <property type="match status" value="1"/>
</dbReference>
<keyword evidence="6" id="KW-0413">Isomerase</keyword>
<dbReference type="GO" id="GO:0031419">
    <property type="term" value="F:cobalamin binding"/>
    <property type="evidence" value="ECO:0007669"/>
    <property type="project" value="UniProtKB-KW"/>
</dbReference>
<reference evidence="10" key="1">
    <citation type="submission" date="2022-11" db="UniProtKB">
        <authorList>
            <consortium name="WormBaseParasite"/>
        </authorList>
    </citation>
    <scope>IDENTIFICATION</scope>
</reference>
<dbReference type="NCBIfam" id="TIGR00641">
    <property type="entry name" value="acid_CoA_mut_N"/>
    <property type="match status" value="1"/>
</dbReference>
<dbReference type="WBParaSite" id="PDA_v2.g25392.t1">
    <property type="protein sequence ID" value="PDA_v2.g25392.t1"/>
    <property type="gene ID" value="PDA_v2.g25392"/>
</dbReference>
<dbReference type="PANTHER" id="PTHR48101">
    <property type="entry name" value="METHYLMALONYL-COA MUTASE, MITOCHONDRIAL-RELATED"/>
    <property type="match status" value="1"/>
</dbReference>
<sequence>MATKEKFLLLKDNPFVNDISRTTDNQYSNLNLNLNQKSSILSSVQTCNKSSKVQNCSEKSQSWNKRSKILTFGEAEKEIKKLQKTDTLSNTSNSTLFLHIAAYEKEDLSNSFVGKIDNGLKKGKSGFIKDRGNTGQIFTTSTLLIQNPFEFPRQQKYEVPKPEVFQYKASQRLFNPNCSRNPALKLMLSLTTPLFSLQRHAALATFTRFSSTFQRQPLDEKWAAAASKAMKGKSADSLIWQSPEGIPIKPIYTAKDREHAPQDTEHPGSFPFTRGPYPTMYTHRPWTIRQYAGFSTVEESNKFYKENIKAGQQGLSVAFDLATHRGYDSDNPRVYGDVGMAGVAVDSVEDMKALFDGIPLDKMSVSMTMNGAVIPVLAMYVVAAEEQGVKMEQMAGTIQNDILKEFMVRNTYIYPPEPSMRLVGDIFAYTSKHMPKFNSISISGYHMQEAGADAALELAFTIADGLQYCQTGLDAGLTIDQFAPRLSFFWGISMNFYMEIAKMRAARRLWAHLVKERFSPKSSKSLMLRTHSQTSGWSLTEQDPYNNIIRTTVEAMAAVFGGTQSLHTNSFDEALGLPTRFSARIARNTQIIIQEETHITKVADPWAGSYMMETLTDELYNAALEIIKEIDGIGGMAKAVSSGMPKLRIEEAAAKKQGRIDSGKDVIVGVNKYVVENVCLNLT</sequence>
<comment type="cofactor">
    <cofactor evidence="1">
        <name>adenosylcob(III)alamin</name>
        <dbReference type="ChEBI" id="CHEBI:18408"/>
    </cofactor>
</comment>